<dbReference type="Gene3D" id="3.10.450.410">
    <property type="match status" value="1"/>
</dbReference>
<protein>
    <submittedName>
        <fullName evidence="1">DUF4348 domain-containing protein</fullName>
    </submittedName>
</protein>
<sequence length="140" mass="16114">MKRSILLIALLIGIFLGCSDPSSKTNVTRTGKSGVIKSVDFDTFFKEFKTDSLYQLTHVKLPLALLIVEEEGTITKMINKKDLKYLKFPNTKETIYKKHQVNQNQVIVQYMIEDTGISVNYNFDRSKGQWQLVFIKDESD</sequence>
<dbReference type="RefSeq" id="WP_129876750.1">
    <property type="nucleotide sequence ID" value="NZ_SEWG01000004.1"/>
</dbReference>
<dbReference type="OrthoDB" id="1043604at2"/>
<evidence type="ECO:0000313" key="2">
    <source>
        <dbReference type="Proteomes" id="UP000293331"/>
    </source>
</evidence>
<evidence type="ECO:0000313" key="1">
    <source>
        <dbReference type="EMBL" id="RYU90093.1"/>
    </source>
</evidence>
<organism evidence="1 2">
    <name type="scientific">Mucilaginibacter terrigena</name>
    <dbReference type="NCBI Taxonomy" id="2492395"/>
    <lineage>
        <taxon>Bacteria</taxon>
        <taxon>Pseudomonadati</taxon>
        <taxon>Bacteroidota</taxon>
        <taxon>Sphingobacteriia</taxon>
        <taxon>Sphingobacteriales</taxon>
        <taxon>Sphingobacteriaceae</taxon>
        <taxon>Mucilaginibacter</taxon>
    </lineage>
</organism>
<name>A0A4Q5LLW8_9SPHI</name>
<dbReference type="PROSITE" id="PS51257">
    <property type="entry name" value="PROKAR_LIPOPROTEIN"/>
    <property type="match status" value="1"/>
</dbReference>
<keyword evidence="2" id="KW-1185">Reference proteome</keyword>
<gene>
    <name evidence="1" type="ORF">EWM62_11160</name>
</gene>
<dbReference type="Proteomes" id="UP000293331">
    <property type="component" value="Unassembled WGS sequence"/>
</dbReference>
<dbReference type="AlphaFoldDB" id="A0A4Q5LLW8"/>
<reference evidence="1 2" key="1">
    <citation type="submission" date="2019-02" db="EMBL/GenBank/DDBJ databases">
        <title>Bacterial novel species Mucilaginibacter sp. 17JY9-4 isolated from soil.</title>
        <authorList>
            <person name="Jung H.-Y."/>
        </authorList>
    </citation>
    <scope>NUCLEOTIDE SEQUENCE [LARGE SCALE GENOMIC DNA]</scope>
    <source>
        <strain evidence="1 2">17JY9-4</strain>
    </source>
</reference>
<accession>A0A4Q5LLW8</accession>
<comment type="caution">
    <text evidence="1">The sequence shown here is derived from an EMBL/GenBank/DDBJ whole genome shotgun (WGS) entry which is preliminary data.</text>
</comment>
<dbReference type="EMBL" id="SEWG01000004">
    <property type="protein sequence ID" value="RYU90093.1"/>
    <property type="molecule type" value="Genomic_DNA"/>
</dbReference>
<proteinExistence type="predicted"/>